<evidence type="ECO:0000313" key="7">
    <source>
        <dbReference type="EMBL" id="KKQ07682.1"/>
    </source>
</evidence>
<proteinExistence type="predicted"/>
<evidence type="ECO:0000256" key="5">
    <source>
        <dbReference type="SAM" id="Phobius"/>
    </source>
</evidence>
<feature type="transmembrane region" description="Helical" evidence="5">
    <location>
        <begin position="14"/>
        <end position="31"/>
    </location>
</feature>
<evidence type="ECO:0000256" key="2">
    <source>
        <dbReference type="ARBA" id="ARBA00022692"/>
    </source>
</evidence>
<dbReference type="Pfam" id="PF04932">
    <property type="entry name" value="Wzy_C"/>
    <property type="match status" value="1"/>
</dbReference>
<accession>A0A0G0EQA1</accession>
<feature type="transmembrane region" description="Helical" evidence="5">
    <location>
        <begin position="131"/>
        <end position="151"/>
    </location>
</feature>
<dbReference type="PANTHER" id="PTHR37422:SF13">
    <property type="entry name" value="LIPOPOLYSACCHARIDE BIOSYNTHESIS PROTEIN PA4999-RELATED"/>
    <property type="match status" value="1"/>
</dbReference>
<feature type="transmembrane region" description="Helical" evidence="5">
    <location>
        <begin position="102"/>
        <end position="119"/>
    </location>
</feature>
<keyword evidence="3 5" id="KW-1133">Transmembrane helix</keyword>
<evidence type="ECO:0000256" key="1">
    <source>
        <dbReference type="ARBA" id="ARBA00004141"/>
    </source>
</evidence>
<dbReference type="InterPro" id="IPR007016">
    <property type="entry name" value="O-antigen_ligase-rel_domated"/>
</dbReference>
<sequence length="420" mass="47764">MNYKRSVLQTQKKIEQALFFLIIFFLPTQIGKHFWPQFSFIYSLKIDYLSPTLYLWDLCLIGLVIVWILSKPKLNTKALSLLLLFLLTQGLSLLGASNVLGGLVRLEQLFLTGFFGLYISSKKLVEIKKELVWGLGLSLSLVSVIAIFQFLKGGSLGLWILGERSFSLSTPSIATFNFYGNVYLRPYSTLPHPNVLAGFLVLSLALISWGIRGIRGNRRIRVLVLGLGVIATLLSFSRAGILVLLAEAFLYFRKKIKLLILLLLIPLPFLYVRFESVFNFDSLSILRREELNEVSIKLFWQNPLFGVGINNFINEITESFISGPSRFLQPVHNIGLLVLAESGLLGLLGILGLLGYPMFRLWKKKDEEFSKVLLFCFGSIFFLGMFDHYFLTLPTGQRLLFLIWGLSMLEYFNGSYKKSY</sequence>
<feature type="transmembrane region" description="Helical" evidence="5">
    <location>
        <begin position="371"/>
        <end position="391"/>
    </location>
</feature>
<feature type="transmembrane region" description="Helical" evidence="5">
    <location>
        <begin position="220"/>
        <end position="246"/>
    </location>
</feature>
<evidence type="ECO:0000256" key="4">
    <source>
        <dbReference type="ARBA" id="ARBA00023136"/>
    </source>
</evidence>
<feature type="transmembrane region" description="Helical" evidence="5">
    <location>
        <begin position="51"/>
        <end position="69"/>
    </location>
</feature>
<keyword evidence="2 5" id="KW-0812">Transmembrane</keyword>
<keyword evidence="4 5" id="KW-0472">Membrane</keyword>
<dbReference type="GO" id="GO:0016020">
    <property type="term" value="C:membrane"/>
    <property type="evidence" value="ECO:0007669"/>
    <property type="project" value="UniProtKB-SubCell"/>
</dbReference>
<organism evidence="7 8">
    <name type="scientific">Candidatus Daviesbacteria bacterium GW2011_GWB1_36_5</name>
    <dbReference type="NCBI Taxonomy" id="1618426"/>
    <lineage>
        <taxon>Bacteria</taxon>
        <taxon>Candidatus Daviesiibacteriota</taxon>
    </lineage>
</organism>
<name>A0A0G0EQA1_9BACT</name>
<dbReference type="AlphaFoldDB" id="A0A0G0EQA1"/>
<feature type="domain" description="O-antigen ligase-related" evidence="6">
    <location>
        <begin position="224"/>
        <end position="350"/>
    </location>
</feature>
<dbReference type="Proteomes" id="UP000034492">
    <property type="component" value="Unassembled WGS sequence"/>
</dbReference>
<gene>
    <name evidence="7" type="ORF">US19_C0040G0006</name>
</gene>
<feature type="transmembrane region" description="Helical" evidence="5">
    <location>
        <begin position="78"/>
        <end position="96"/>
    </location>
</feature>
<reference evidence="7 8" key="1">
    <citation type="journal article" date="2015" name="Nature">
        <title>rRNA introns, odd ribosomes, and small enigmatic genomes across a large radiation of phyla.</title>
        <authorList>
            <person name="Brown C.T."/>
            <person name="Hug L.A."/>
            <person name="Thomas B.C."/>
            <person name="Sharon I."/>
            <person name="Castelle C.J."/>
            <person name="Singh A."/>
            <person name="Wilkins M.J."/>
            <person name="Williams K.H."/>
            <person name="Banfield J.F."/>
        </authorList>
    </citation>
    <scope>NUCLEOTIDE SEQUENCE [LARGE SCALE GENOMIC DNA]</scope>
</reference>
<dbReference type="InterPro" id="IPR051533">
    <property type="entry name" value="WaaL-like"/>
</dbReference>
<feature type="transmembrane region" description="Helical" evidence="5">
    <location>
        <begin position="196"/>
        <end position="214"/>
    </location>
</feature>
<dbReference type="PANTHER" id="PTHR37422">
    <property type="entry name" value="TEICHURONIC ACID BIOSYNTHESIS PROTEIN TUAE"/>
    <property type="match status" value="1"/>
</dbReference>
<feature type="transmembrane region" description="Helical" evidence="5">
    <location>
        <begin position="334"/>
        <end position="359"/>
    </location>
</feature>
<dbReference type="EMBL" id="LBSA01000040">
    <property type="protein sequence ID" value="KKQ07682.1"/>
    <property type="molecule type" value="Genomic_DNA"/>
</dbReference>
<evidence type="ECO:0000259" key="6">
    <source>
        <dbReference type="Pfam" id="PF04932"/>
    </source>
</evidence>
<evidence type="ECO:0000313" key="8">
    <source>
        <dbReference type="Proteomes" id="UP000034492"/>
    </source>
</evidence>
<evidence type="ECO:0000256" key="3">
    <source>
        <dbReference type="ARBA" id="ARBA00022989"/>
    </source>
</evidence>
<comment type="subcellular location">
    <subcellularLocation>
        <location evidence="1">Membrane</location>
        <topology evidence="1">Multi-pass membrane protein</topology>
    </subcellularLocation>
</comment>
<comment type="caution">
    <text evidence="7">The sequence shown here is derived from an EMBL/GenBank/DDBJ whole genome shotgun (WGS) entry which is preliminary data.</text>
</comment>
<protein>
    <recommendedName>
        <fullName evidence="6">O-antigen ligase-related domain-containing protein</fullName>
    </recommendedName>
</protein>